<sequence>MRVAIAGGTGFIGRALTEVLLDNGAEVVILTRKPRSKSTRKGLSYVAWLNEATDSEQKLSGITAFVNLAGENLNSGRWTKTRKESILQSRINATKEAVRMISRLEKKPDVLINGSAIGFYGTSLQEAFTEEAAVPSDDFLAKVVAGWENEAKNAEKHTRVVYTRFGMVLDKNEGAFKKMLLPFKLFAGGNLGSGRQWISWIHIEDAVNAILHCITSDELDGPVNVTAPEPVIMSEFGKTLSRIIQRPYWLTVPDFVLKTVLGEMSTLILAGQKVLPQKLLQSGFSYRFKTIDAALTDLTDNKHSK</sequence>
<evidence type="ECO:0008006" key="6">
    <source>
        <dbReference type="Google" id="ProtNLM"/>
    </source>
</evidence>
<comment type="similarity">
    <text evidence="1">Belongs to the NAD(P)-dependent epimerase/dehydratase family. SDR39U1 subfamily.</text>
</comment>
<name>A0A1H3J140_9BACI</name>
<dbReference type="PANTHER" id="PTHR11092:SF0">
    <property type="entry name" value="EPIMERASE FAMILY PROTEIN SDR39U1"/>
    <property type="match status" value="1"/>
</dbReference>
<organism evidence="4 5">
    <name type="scientific">Evansella caseinilytica</name>
    <dbReference type="NCBI Taxonomy" id="1503961"/>
    <lineage>
        <taxon>Bacteria</taxon>
        <taxon>Bacillati</taxon>
        <taxon>Bacillota</taxon>
        <taxon>Bacilli</taxon>
        <taxon>Bacillales</taxon>
        <taxon>Bacillaceae</taxon>
        <taxon>Evansella</taxon>
    </lineage>
</organism>
<evidence type="ECO:0000256" key="1">
    <source>
        <dbReference type="ARBA" id="ARBA00009353"/>
    </source>
</evidence>
<dbReference type="NCBIfam" id="TIGR01777">
    <property type="entry name" value="yfcH"/>
    <property type="match status" value="1"/>
</dbReference>
<feature type="domain" description="DUF1731" evidence="3">
    <location>
        <begin position="252"/>
        <end position="298"/>
    </location>
</feature>
<dbReference type="Pfam" id="PF01370">
    <property type="entry name" value="Epimerase"/>
    <property type="match status" value="1"/>
</dbReference>
<evidence type="ECO:0000259" key="3">
    <source>
        <dbReference type="Pfam" id="PF08338"/>
    </source>
</evidence>
<dbReference type="InterPro" id="IPR010099">
    <property type="entry name" value="SDR39U1"/>
</dbReference>
<dbReference type="STRING" id="1503961.SAMN05421736_101991"/>
<dbReference type="Pfam" id="PF08338">
    <property type="entry name" value="DUF1731"/>
    <property type="match status" value="1"/>
</dbReference>
<evidence type="ECO:0000259" key="2">
    <source>
        <dbReference type="Pfam" id="PF01370"/>
    </source>
</evidence>
<dbReference type="Gene3D" id="3.40.50.720">
    <property type="entry name" value="NAD(P)-binding Rossmann-like Domain"/>
    <property type="match status" value="1"/>
</dbReference>
<dbReference type="SUPFAM" id="SSF51735">
    <property type="entry name" value="NAD(P)-binding Rossmann-fold domains"/>
    <property type="match status" value="1"/>
</dbReference>
<dbReference type="InterPro" id="IPR001509">
    <property type="entry name" value="Epimerase_deHydtase"/>
</dbReference>
<dbReference type="PANTHER" id="PTHR11092">
    <property type="entry name" value="SUGAR NUCLEOTIDE EPIMERASE RELATED"/>
    <property type="match status" value="1"/>
</dbReference>
<dbReference type="AlphaFoldDB" id="A0A1H3J140"/>
<evidence type="ECO:0000313" key="5">
    <source>
        <dbReference type="Proteomes" id="UP000198935"/>
    </source>
</evidence>
<dbReference type="InterPro" id="IPR013549">
    <property type="entry name" value="DUF1731"/>
</dbReference>
<dbReference type="Proteomes" id="UP000198935">
    <property type="component" value="Unassembled WGS sequence"/>
</dbReference>
<feature type="domain" description="NAD-dependent epimerase/dehydratase" evidence="2">
    <location>
        <begin position="4"/>
        <end position="217"/>
    </location>
</feature>
<gene>
    <name evidence="4" type="ORF">SAMN05421736_101991</name>
</gene>
<dbReference type="EMBL" id="FNPI01000001">
    <property type="protein sequence ID" value="SDY33690.1"/>
    <property type="molecule type" value="Genomic_DNA"/>
</dbReference>
<dbReference type="OrthoDB" id="9801773at2"/>
<keyword evidence="5" id="KW-1185">Reference proteome</keyword>
<accession>A0A1H3J140</accession>
<protein>
    <recommendedName>
        <fullName evidence="6">TIGR01777 family protein</fullName>
    </recommendedName>
</protein>
<dbReference type="CDD" id="cd05242">
    <property type="entry name" value="SDR_a8"/>
    <property type="match status" value="1"/>
</dbReference>
<reference evidence="5" key="1">
    <citation type="submission" date="2016-10" db="EMBL/GenBank/DDBJ databases">
        <authorList>
            <person name="Varghese N."/>
            <person name="Submissions S."/>
        </authorList>
    </citation>
    <scope>NUCLEOTIDE SEQUENCE [LARGE SCALE GENOMIC DNA]</scope>
    <source>
        <strain evidence="5">SP</strain>
    </source>
</reference>
<dbReference type="InterPro" id="IPR036291">
    <property type="entry name" value="NAD(P)-bd_dom_sf"/>
</dbReference>
<proteinExistence type="inferred from homology"/>
<evidence type="ECO:0000313" key="4">
    <source>
        <dbReference type="EMBL" id="SDY33690.1"/>
    </source>
</evidence>